<proteinExistence type="predicted"/>
<sequence>MYSNKQYSLVHQICLKVYENEIINDRQKEDALYFIALSSKGMFNDDVKYWLEQFLIEYPYSLRVNNINYELALYYFRNANYQKAISYFLTCKSKLDEYNFKLAYSYFVIDSIESAKYYYSKLLNKDSKYSSTSLYFYAHIAYKQKHYTTALSSFLSLKDDNNFASIIPYYISQIYFSQKRYDELISYAKP</sequence>
<name>A0A382ZQM3_9ZZZZ</name>
<dbReference type="EMBL" id="UINC01185856">
    <property type="protein sequence ID" value="SVD97771.1"/>
    <property type="molecule type" value="Genomic_DNA"/>
</dbReference>
<gene>
    <name evidence="1" type="ORF">METZ01_LOCUS450625</name>
</gene>
<evidence type="ECO:0000313" key="1">
    <source>
        <dbReference type="EMBL" id="SVD97771.1"/>
    </source>
</evidence>
<reference evidence="1" key="1">
    <citation type="submission" date="2018-05" db="EMBL/GenBank/DDBJ databases">
        <authorList>
            <person name="Lanie J.A."/>
            <person name="Ng W.-L."/>
            <person name="Kazmierczak K.M."/>
            <person name="Andrzejewski T.M."/>
            <person name="Davidsen T.M."/>
            <person name="Wayne K.J."/>
            <person name="Tettelin H."/>
            <person name="Glass J.I."/>
            <person name="Rusch D."/>
            <person name="Podicherti R."/>
            <person name="Tsui H.-C.T."/>
            <person name="Winkler M.E."/>
        </authorList>
    </citation>
    <scope>NUCLEOTIDE SEQUENCE</scope>
</reference>
<dbReference type="AlphaFoldDB" id="A0A382ZQM3"/>
<dbReference type="SUPFAM" id="SSF48452">
    <property type="entry name" value="TPR-like"/>
    <property type="match status" value="1"/>
</dbReference>
<dbReference type="Gene3D" id="1.25.40.10">
    <property type="entry name" value="Tetratricopeptide repeat domain"/>
    <property type="match status" value="1"/>
</dbReference>
<feature type="non-terminal residue" evidence="1">
    <location>
        <position position="190"/>
    </location>
</feature>
<protein>
    <recommendedName>
        <fullName evidence="2">Outer membrane lipoprotein BamD-like domain-containing protein</fullName>
    </recommendedName>
</protein>
<evidence type="ECO:0008006" key="2">
    <source>
        <dbReference type="Google" id="ProtNLM"/>
    </source>
</evidence>
<dbReference type="InterPro" id="IPR011990">
    <property type="entry name" value="TPR-like_helical_dom_sf"/>
</dbReference>
<accession>A0A382ZQM3</accession>
<organism evidence="1">
    <name type="scientific">marine metagenome</name>
    <dbReference type="NCBI Taxonomy" id="408172"/>
    <lineage>
        <taxon>unclassified sequences</taxon>
        <taxon>metagenomes</taxon>
        <taxon>ecological metagenomes</taxon>
    </lineage>
</organism>